<evidence type="ECO:0000256" key="1">
    <source>
        <dbReference type="ARBA" id="ARBA00001946"/>
    </source>
</evidence>
<protein>
    <recommendedName>
        <fullName evidence="3">tetrahydrofolate synthase</fullName>
        <ecNumber evidence="3">6.3.2.17</ecNumber>
    </recommendedName>
</protein>
<dbReference type="NCBIfam" id="TIGR01499">
    <property type="entry name" value="folC"/>
    <property type="match status" value="1"/>
</dbReference>
<name>A0A3R8S5K0_9SPHN</name>
<evidence type="ECO:0000256" key="2">
    <source>
        <dbReference type="ARBA" id="ARBA00008276"/>
    </source>
</evidence>
<dbReference type="FunFam" id="3.40.1190.10:FF:000011">
    <property type="entry name" value="Folylpolyglutamate synthase/dihydrofolate synthase"/>
    <property type="match status" value="1"/>
</dbReference>
<evidence type="ECO:0000313" key="12">
    <source>
        <dbReference type="Proteomes" id="UP000268553"/>
    </source>
</evidence>
<keyword evidence="6 10" id="KW-0547">Nucleotide-binding</keyword>
<proteinExistence type="inferred from homology"/>
<evidence type="ECO:0000256" key="5">
    <source>
        <dbReference type="ARBA" id="ARBA00022723"/>
    </source>
</evidence>
<comment type="caution">
    <text evidence="11">The sequence shown here is derived from an EMBL/GenBank/DDBJ whole genome shotgun (WGS) entry which is preliminary data.</text>
</comment>
<dbReference type="InterPro" id="IPR036565">
    <property type="entry name" value="Mur-like_cat_sf"/>
</dbReference>
<comment type="similarity">
    <text evidence="2 10">Belongs to the folylpolyglutamate synthase family.</text>
</comment>
<keyword evidence="4 10" id="KW-0436">Ligase</keyword>
<dbReference type="PIRSF" id="PIRSF001563">
    <property type="entry name" value="Folylpolyglu_synth"/>
    <property type="match status" value="1"/>
</dbReference>
<dbReference type="RefSeq" id="WP_125230355.1">
    <property type="nucleotide sequence ID" value="NZ_RWJI01000001.1"/>
</dbReference>
<dbReference type="EMBL" id="RWJI01000001">
    <property type="protein sequence ID" value="RRQ52338.1"/>
    <property type="molecule type" value="Genomic_DNA"/>
</dbReference>
<organism evidence="11 12">
    <name type="scientific">Sphingorhabdus wooponensis</name>
    <dbReference type="NCBI Taxonomy" id="940136"/>
    <lineage>
        <taxon>Bacteria</taxon>
        <taxon>Pseudomonadati</taxon>
        <taxon>Pseudomonadota</taxon>
        <taxon>Alphaproteobacteria</taxon>
        <taxon>Sphingomonadales</taxon>
        <taxon>Sphingomonadaceae</taxon>
        <taxon>Sphingorhabdus</taxon>
    </lineage>
</organism>
<sequence>MPDHATSNDPAVQAQLDRLTMLSPGKDVLGLERIATLLDRLGNPHHHLPPVFHVSGTNGKGSTCAFLRGAIEAAGLTAHVYSSPHLVRFNERIRVAGRLIDDITLSALLSEVLDHAEGLEASFFEVTTAVAFCAFARTKADACIVEVGLGGRLDATNVLTKPVACGIASLGLDHEAFLLAAEDGVPEMPPLDRIAFEKAGIAKSGAPLVTQKYSVSMASTVAAQASVHNAVVHPRGEDWDAAVYDGRLHYRDAAGKLNLPLPRMPGAHQADNAALAVAMLRHQSAISVPEAALSAAMEWTRWPARMQLLAAGPLTDLLPDGSYIWLDGGHNPDAGGVIAKILKNGGPVHVIIGMLKNKDALGFLTPFASKIATLTAVPIPGHEHHLPTALCDLALSELHIADARPAGDIVTALTRVAGPQAPANVLICGSLYLAGEVLRLNDQVPD</sequence>
<evidence type="ECO:0000256" key="7">
    <source>
        <dbReference type="ARBA" id="ARBA00022840"/>
    </source>
</evidence>
<keyword evidence="8" id="KW-0460">Magnesium</keyword>
<dbReference type="InterPro" id="IPR018109">
    <property type="entry name" value="Folylpolyglutamate_synth_CS"/>
</dbReference>
<dbReference type="GO" id="GO:0005737">
    <property type="term" value="C:cytoplasm"/>
    <property type="evidence" value="ECO:0007669"/>
    <property type="project" value="TreeGrafter"/>
</dbReference>
<dbReference type="SUPFAM" id="SSF53244">
    <property type="entry name" value="MurD-like peptide ligases, peptide-binding domain"/>
    <property type="match status" value="1"/>
</dbReference>
<keyword evidence="12" id="KW-1185">Reference proteome</keyword>
<dbReference type="InterPro" id="IPR001645">
    <property type="entry name" value="Folylpolyglutamate_synth"/>
</dbReference>
<reference evidence="11 12" key="1">
    <citation type="submission" date="2018-12" db="EMBL/GenBank/DDBJ databases">
        <authorList>
            <person name="Kim S.-J."/>
            <person name="Jung G.-Y."/>
        </authorList>
    </citation>
    <scope>NUCLEOTIDE SEQUENCE [LARGE SCALE GENOMIC DNA]</scope>
    <source>
        <strain evidence="11 12">03SU3-P</strain>
    </source>
</reference>
<evidence type="ECO:0000256" key="8">
    <source>
        <dbReference type="ARBA" id="ARBA00022842"/>
    </source>
</evidence>
<dbReference type="InterPro" id="IPR036615">
    <property type="entry name" value="Mur_ligase_C_dom_sf"/>
</dbReference>
<dbReference type="PROSITE" id="PS01012">
    <property type="entry name" value="FOLYLPOLYGLU_SYNT_2"/>
    <property type="match status" value="1"/>
</dbReference>
<evidence type="ECO:0000256" key="4">
    <source>
        <dbReference type="ARBA" id="ARBA00022598"/>
    </source>
</evidence>
<evidence type="ECO:0000256" key="9">
    <source>
        <dbReference type="ARBA" id="ARBA00047493"/>
    </source>
</evidence>
<evidence type="ECO:0000256" key="6">
    <source>
        <dbReference type="ARBA" id="ARBA00022741"/>
    </source>
</evidence>
<dbReference type="Gene3D" id="3.90.190.20">
    <property type="entry name" value="Mur ligase, C-terminal domain"/>
    <property type="match status" value="1"/>
</dbReference>
<dbReference type="GO" id="GO:0004326">
    <property type="term" value="F:tetrahydrofolylpolyglutamate synthase activity"/>
    <property type="evidence" value="ECO:0007669"/>
    <property type="project" value="UniProtKB-EC"/>
</dbReference>
<dbReference type="Proteomes" id="UP000268553">
    <property type="component" value="Unassembled WGS sequence"/>
</dbReference>
<comment type="cofactor">
    <cofactor evidence="1">
        <name>Mg(2+)</name>
        <dbReference type="ChEBI" id="CHEBI:18420"/>
    </cofactor>
</comment>
<comment type="catalytic activity">
    <reaction evidence="9">
        <text>(6S)-5,6,7,8-tetrahydrofolyl-(gamma-L-Glu)(n) + L-glutamate + ATP = (6S)-5,6,7,8-tetrahydrofolyl-(gamma-L-Glu)(n+1) + ADP + phosphate + H(+)</text>
        <dbReference type="Rhea" id="RHEA:10580"/>
        <dbReference type="Rhea" id="RHEA-COMP:14738"/>
        <dbReference type="Rhea" id="RHEA-COMP:14740"/>
        <dbReference type="ChEBI" id="CHEBI:15378"/>
        <dbReference type="ChEBI" id="CHEBI:29985"/>
        <dbReference type="ChEBI" id="CHEBI:30616"/>
        <dbReference type="ChEBI" id="CHEBI:43474"/>
        <dbReference type="ChEBI" id="CHEBI:141005"/>
        <dbReference type="ChEBI" id="CHEBI:456216"/>
        <dbReference type="EC" id="6.3.2.17"/>
    </reaction>
</comment>
<dbReference type="PANTHER" id="PTHR11136">
    <property type="entry name" value="FOLYLPOLYGLUTAMATE SYNTHASE-RELATED"/>
    <property type="match status" value="1"/>
</dbReference>
<evidence type="ECO:0000256" key="3">
    <source>
        <dbReference type="ARBA" id="ARBA00013025"/>
    </source>
</evidence>
<dbReference type="Gene3D" id="3.40.1190.10">
    <property type="entry name" value="Mur-like, catalytic domain"/>
    <property type="match status" value="1"/>
</dbReference>
<dbReference type="EC" id="6.3.2.17" evidence="3"/>
<evidence type="ECO:0000313" key="11">
    <source>
        <dbReference type="EMBL" id="RRQ52338.1"/>
    </source>
</evidence>
<dbReference type="GO" id="GO:0005524">
    <property type="term" value="F:ATP binding"/>
    <property type="evidence" value="ECO:0007669"/>
    <property type="project" value="UniProtKB-KW"/>
</dbReference>
<keyword evidence="7 10" id="KW-0067">ATP-binding</keyword>
<accession>A0A3R8S5K0</accession>
<dbReference type="PANTHER" id="PTHR11136:SF0">
    <property type="entry name" value="DIHYDROFOLATE SYNTHETASE-RELATED"/>
    <property type="match status" value="1"/>
</dbReference>
<dbReference type="OrthoDB" id="9809356at2"/>
<dbReference type="GO" id="GO:0008841">
    <property type="term" value="F:dihydrofolate synthase activity"/>
    <property type="evidence" value="ECO:0007669"/>
    <property type="project" value="TreeGrafter"/>
</dbReference>
<keyword evidence="5" id="KW-0479">Metal-binding</keyword>
<dbReference type="GO" id="GO:0046872">
    <property type="term" value="F:metal ion binding"/>
    <property type="evidence" value="ECO:0007669"/>
    <property type="project" value="UniProtKB-KW"/>
</dbReference>
<evidence type="ECO:0000256" key="10">
    <source>
        <dbReference type="PIRNR" id="PIRNR001563"/>
    </source>
</evidence>
<gene>
    <name evidence="11" type="ORF">D7D48_05630</name>
</gene>
<dbReference type="AlphaFoldDB" id="A0A3R8S5K0"/>
<dbReference type="SUPFAM" id="SSF53623">
    <property type="entry name" value="MurD-like peptide ligases, catalytic domain"/>
    <property type="match status" value="1"/>
</dbReference>